<protein>
    <submittedName>
        <fullName evidence="2">Uncharacterized protein</fullName>
    </submittedName>
</protein>
<dbReference type="EMBL" id="BKBA01000014">
    <property type="protein sequence ID" value="GEQ15236.1"/>
    <property type="molecule type" value="Genomic_DNA"/>
</dbReference>
<evidence type="ECO:0000256" key="1">
    <source>
        <dbReference type="SAM" id="MobiDB-lite"/>
    </source>
</evidence>
<dbReference type="OrthoDB" id="9805417at2"/>
<dbReference type="RefSeq" id="WP_147067142.1">
    <property type="nucleotide sequence ID" value="NZ_BAABDN010000003.1"/>
</dbReference>
<organism evidence="2 3">
    <name type="scientific">Knoellia locipacati</name>
    <dbReference type="NCBI Taxonomy" id="882824"/>
    <lineage>
        <taxon>Bacteria</taxon>
        <taxon>Bacillati</taxon>
        <taxon>Actinomycetota</taxon>
        <taxon>Actinomycetes</taxon>
        <taxon>Micrococcales</taxon>
        <taxon>Intrasporangiaceae</taxon>
        <taxon>Knoellia</taxon>
    </lineage>
</organism>
<feature type="region of interest" description="Disordered" evidence="1">
    <location>
        <begin position="46"/>
        <end position="84"/>
    </location>
</feature>
<keyword evidence="3" id="KW-1185">Reference proteome</keyword>
<dbReference type="AlphaFoldDB" id="A0A512T4T5"/>
<dbReference type="Proteomes" id="UP000321793">
    <property type="component" value="Unassembled WGS sequence"/>
</dbReference>
<gene>
    <name evidence="2" type="ORF">KLO01_32830</name>
</gene>
<evidence type="ECO:0000313" key="2">
    <source>
        <dbReference type="EMBL" id="GEQ15236.1"/>
    </source>
</evidence>
<comment type="caution">
    <text evidence="2">The sequence shown here is derived from an EMBL/GenBank/DDBJ whole genome shotgun (WGS) entry which is preliminary data.</text>
</comment>
<proteinExistence type="predicted"/>
<name>A0A512T4T5_9MICO</name>
<accession>A0A512T4T5</accession>
<evidence type="ECO:0000313" key="3">
    <source>
        <dbReference type="Proteomes" id="UP000321793"/>
    </source>
</evidence>
<reference evidence="2 3" key="1">
    <citation type="submission" date="2019-07" db="EMBL/GenBank/DDBJ databases">
        <title>Whole genome shotgun sequence of Knoellia locipacati NBRC 109775.</title>
        <authorList>
            <person name="Hosoyama A."/>
            <person name="Uohara A."/>
            <person name="Ohji S."/>
            <person name="Ichikawa N."/>
        </authorList>
    </citation>
    <scope>NUCLEOTIDE SEQUENCE [LARGE SCALE GENOMIC DNA]</scope>
    <source>
        <strain evidence="2 3">NBRC 109775</strain>
    </source>
</reference>
<sequence>MSEARWQEPNEAESLFRIVGWGLKRLPGQKKRRLLAVQEAADFRKSLSSFAPTPDAEDQTAGEPVASHSDEPPARTLISDEPPAHTLISDEPRARSLRPGDQILQALKEHLEATRALHVDWAEQRGLDLVALAPSVSPASLLAYQYRAPRRSEPDAPLVAPVDAWYMPIPYNANTMFLFGAGDEHSYAVAGSGTGNRSEVNAEIRMLRDFEYHYREWLTRWVDETETSLRTFGVKSLPPHLVRIRELLATWPFETAPDDSSKKRRR</sequence>